<comment type="caution">
    <text evidence="1">The sequence shown here is derived from an EMBL/GenBank/DDBJ whole genome shotgun (WGS) entry which is preliminary data.</text>
</comment>
<dbReference type="GO" id="GO:0016740">
    <property type="term" value="F:transferase activity"/>
    <property type="evidence" value="ECO:0007669"/>
    <property type="project" value="UniProtKB-KW"/>
</dbReference>
<organism evidence="1 2">
    <name type="scientific">Blastochloris viridis</name>
    <name type="common">Rhodopseudomonas viridis</name>
    <dbReference type="NCBI Taxonomy" id="1079"/>
    <lineage>
        <taxon>Bacteria</taxon>
        <taxon>Pseudomonadati</taxon>
        <taxon>Pseudomonadota</taxon>
        <taxon>Alphaproteobacteria</taxon>
        <taxon>Hyphomicrobiales</taxon>
        <taxon>Blastochloridaceae</taxon>
        <taxon>Blastochloris</taxon>
    </lineage>
</organism>
<reference evidence="1 2" key="1">
    <citation type="journal article" date="2017" name="Nat. Commun.">
        <title>In situ click chemistry generation of cyclooxygenase-2 inhibitors.</title>
        <authorList>
            <person name="Bhardwaj A."/>
            <person name="Kaur J."/>
            <person name="Wuest M."/>
            <person name="Wuest F."/>
        </authorList>
    </citation>
    <scope>NUCLEOTIDE SEQUENCE [LARGE SCALE GENOMIC DNA]</scope>
    <source>
        <strain evidence="1">S2_018_000_R2_106</strain>
    </source>
</reference>
<name>A0A6N4R7H4_BLAVI</name>
<protein>
    <submittedName>
        <fullName evidence="1">Acyl-CoA transferase</fullName>
    </submittedName>
</protein>
<dbReference type="AlphaFoldDB" id="A0A6N4R7H4"/>
<evidence type="ECO:0000313" key="2">
    <source>
        <dbReference type="Proteomes" id="UP000320948"/>
    </source>
</evidence>
<dbReference type="EMBL" id="VAFM01000001">
    <property type="protein sequence ID" value="TKW62100.1"/>
    <property type="molecule type" value="Genomic_DNA"/>
</dbReference>
<dbReference type="Proteomes" id="UP000320948">
    <property type="component" value="Unassembled WGS sequence"/>
</dbReference>
<evidence type="ECO:0000313" key="1">
    <source>
        <dbReference type="EMBL" id="TKW62100.1"/>
    </source>
</evidence>
<gene>
    <name evidence="1" type="ORF">DI628_03485</name>
</gene>
<proteinExistence type="predicted"/>
<accession>A0A6N4R7H4</accession>
<keyword evidence="1" id="KW-0808">Transferase</keyword>
<sequence length="143" mass="15083">MSSTREQALGGLFSCLQGIVGPIVKRNEPLPSKMPEEGLVILRDGDAGDPEVILSPTRYVYQHRAEVEVLVQEADQAGRDAALDTLLVAVGTALAGDATLGGKVDIAHPGSPELLQETIEGAPTIKAAVIPVFLEYTTLNPLQ</sequence>